<organism evidence="3 4">
    <name type="scientific">Paraglomus brasilianum</name>
    <dbReference type="NCBI Taxonomy" id="144538"/>
    <lineage>
        <taxon>Eukaryota</taxon>
        <taxon>Fungi</taxon>
        <taxon>Fungi incertae sedis</taxon>
        <taxon>Mucoromycota</taxon>
        <taxon>Glomeromycotina</taxon>
        <taxon>Glomeromycetes</taxon>
        <taxon>Paraglomerales</taxon>
        <taxon>Paraglomeraceae</taxon>
        <taxon>Paraglomus</taxon>
    </lineage>
</organism>
<dbReference type="Gene3D" id="3.30.1140.60">
    <property type="entry name" value="F-actin capping protein, alpha subunit"/>
    <property type="match status" value="1"/>
</dbReference>
<gene>
    <name evidence="3" type="ORF">PBRASI_LOCUS453</name>
</gene>
<dbReference type="GO" id="GO:0051016">
    <property type="term" value="P:barbed-end actin filament capping"/>
    <property type="evidence" value="ECO:0007669"/>
    <property type="project" value="UniProtKB-UniRule"/>
</dbReference>
<accession>A0A9N8VQC2</accession>
<protein>
    <recommendedName>
        <fullName evidence="2">F-actin-capping protein subunit alpha</fullName>
    </recommendedName>
</protein>
<proteinExistence type="inferred from homology"/>
<dbReference type="GO" id="GO:0030036">
    <property type="term" value="P:actin cytoskeleton organization"/>
    <property type="evidence" value="ECO:0007669"/>
    <property type="project" value="TreeGrafter"/>
</dbReference>
<dbReference type="AlphaFoldDB" id="A0A9N8VQC2"/>
<evidence type="ECO:0000313" key="4">
    <source>
        <dbReference type="Proteomes" id="UP000789739"/>
    </source>
</evidence>
<comment type="caution">
    <text evidence="3">The sequence shown here is derived from an EMBL/GenBank/DDBJ whole genome shotgun (WGS) entry which is preliminary data.</text>
</comment>
<keyword evidence="1 2" id="KW-0117">Actin capping</keyword>
<dbReference type="OrthoDB" id="340550at2759"/>
<dbReference type="Proteomes" id="UP000789739">
    <property type="component" value="Unassembled WGS sequence"/>
</dbReference>
<feature type="non-terminal residue" evidence="3">
    <location>
        <position position="58"/>
    </location>
</feature>
<dbReference type="GO" id="GO:0030863">
    <property type="term" value="C:cortical cytoskeleton"/>
    <property type="evidence" value="ECO:0007669"/>
    <property type="project" value="TreeGrafter"/>
</dbReference>
<comment type="subunit">
    <text evidence="2">Heterodimer of an alpha and a beta subunit.</text>
</comment>
<name>A0A9N8VQC2_9GLOM</name>
<reference evidence="3" key="1">
    <citation type="submission" date="2021-06" db="EMBL/GenBank/DDBJ databases">
        <authorList>
            <person name="Kallberg Y."/>
            <person name="Tangrot J."/>
            <person name="Rosling A."/>
        </authorList>
    </citation>
    <scope>NUCLEOTIDE SEQUENCE</scope>
    <source>
        <strain evidence="3">BR232B</strain>
    </source>
</reference>
<dbReference type="EMBL" id="CAJVPI010000021">
    <property type="protein sequence ID" value="CAG8458567.1"/>
    <property type="molecule type" value="Genomic_DNA"/>
</dbReference>
<dbReference type="InterPro" id="IPR002189">
    <property type="entry name" value="CapZ_alpha"/>
</dbReference>
<comment type="similarity">
    <text evidence="2">Belongs to the F-actin-capping protein alpha subunit family.</text>
</comment>
<dbReference type="GO" id="GO:0051015">
    <property type="term" value="F:actin filament binding"/>
    <property type="evidence" value="ECO:0007669"/>
    <property type="project" value="TreeGrafter"/>
</dbReference>
<evidence type="ECO:0000256" key="2">
    <source>
        <dbReference type="RuleBase" id="RU365077"/>
    </source>
</evidence>
<keyword evidence="4" id="KW-1185">Reference proteome</keyword>
<dbReference type="InterPro" id="IPR037282">
    <property type="entry name" value="CapZ_alpha/beta"/>
</dbReference>
<evidence type="ECO:0000313" key="3">
    <source>
        <dbReference type="EMBL" id="CAG8458567.1"/>
    </source>
</evidence>
<dbReference type="SUPFAM" id="SSF90096">
    <property type="entry name" value="Subunits of heterodimeric actin filament capping protein Capz"/>
    <property type="match status" value="1"/>
</dbReference>
<keyword evidence="2" id="KW-0009">Actin-binding</keyword>
<sequence>MAFLSDEKKLEIITKFLLDSPPGEVNDVFNDVRSLMNNPVVFQEGILTALEQYNTEQF</sequence>
<dbReference type="PANTHER" id="PTHR10653:SF0">
    <property type="entry name" value="F-ACTIN-CAPPING PROTEIN SUBUNIT ALPHA"/>
    <property type="match status" value="1"/>
</dbReference>
<dbReference type="PANTHER" id="PTHR10653">
    <property type="entry name" value="F-ACTIN-CAPPING PROTEIN SUBUNIT ALPHA"/>
    <property type="match status" value="1"/>
</dbReference>
<comment type="function">
    <text evidence="2">F-actin-capping proteins bind in a Ca(2+)-independent manner to the fast growing ends of actin filaments (barbed end) thereby blocking the exchange of subunits at these ends. Unlike other capping proteins (such as gelsolin and severin), these proteins do not sever actin filaments.</text>
</comment>
<evidence type="ECO:0000256" key="1">
    <source>
        <dbReference type="ARBA" id="ARBA00022467"/>
    </source>
</evidence>
<dbReference type="InterPro" id="IPR042489">
    <property type="entry name" value="CapZ_alpha_1"/>
</dbReference>
<dbReference type="GO" id="GO:0008290">
    <property type="term" value="C:F-actin capping protein complex"/>
    <property type="evidence" value="ECO:0007669"/>
    <property type="project" value="UniProtKB-UniRule"/>
</dbReference>
<dbReference type="Pfam" id="PF01267">
    <property type="entry name" value="F-actin_cap_A"/>
    <property type="match status" value="1"/>
</dbReference>